<feature type="signal peptide" evidence="3">
    <location>
        <begin position="1"/>
        <end position="20"/>
    </location>
</feature>
<dbReference type="InterPro" id="IPR003245">
    <property type="entry name" value="Phytocyanin_dom"/>
</dbReference>
<dbReference type="CDD" id="cd04216">
    <property type="entry name" value="Phytocyanin"/>
    <property type="match status" value="1"/>
</dbReference>
<keyword evidence="2" id="KW-0325">Glycoprotein</keyword>
<evidence type="ECO:0000256" key="2">
    <source>
        <dbReference type="ARBA" id="ARBA00023180"/>
    </source>
</evidence>
<dbReference type="InterPro" id="IPR039391">
    <property type="entry name" value="Phytocyanin-like"/>
</dbReference>
<dbReference type="FunFam" id="2.60.40.420:FF:000034">
    <property type="entry name" value="Cupredoxin superfamily protein"/>
    <property type="match status" value="2"/>
</dbReference>
<feature type="domain" description="Phytocyanin" evidence="4">
    <location>
        <begin position="109"/>
        <end position="213"/>
    </location>
</feature>
<evidence type="ECO:0000256" key="3">
    <source>
        <dbReference type="SAM" id="SignalP"/>
    </source>
</evidence>
<dbReference type="AlphaFoldDB" id="A0AAV7EIE6"/>
<dbReference type="Proteomes" id="UP000825729">
    <property type="component" value="Unassembled WGS sequence"/>
</dbReference>
<evidence type="ECO:0000259" key="4">
    <source>
        <dbReference type="PROSITE" id="PS51485"/>
    </source>
</evidence>
<dbReference type="SUPFAM" id="SSF49503">
    <property type="entry name" value="Cupredoxins"/>
    <property type="match status" value="2"/>
</dbReference>
<sequence>MASCHLCWAIGFLLVASAAAKEHMVGESEGWKTPPSKDFYQEWANGKKFVVGDKLVFRYTPSAHSLVEVTEREFQFCTQHDVIEMHYQGHTVIDLDRPGTRSAGSARNGIHIVGGSNGWKLPIDGNSSLFQTWAENKQFVVGDELVFLFTTGVHNVLEVSESQFDACTHSFESKGHFTGPAIVRLSSPGNHYFICGVGQHCERGVKLNITVAPAALDKTHGAVLYESSATTTRGLSSSSSFQIYLLFQLLLFSSSFLYLLL</sequence>
<organism evidence="5 6">
    <name type="scientific">Aristolochia fimbriata</name>
    <name type="common">White veined hardy Dutchman's pipe vine</name>
    <dbReference type="NCBI Taxonomy" id="158543"/>
    <lineage>
        <taxon>Eukaryota</taxon>
        <taxon>Viridiplantae</taxon>
        <taxon>Streptophyta</taxon>
        <taxon>Embryophyta</taxon>
        <taxon>Tracheophyta</taxon>
        <taxon>Spermatophyta</taxon>
        <taxon>Magnoliopsida</taxon>
        <taxon>Magnoliidae</taxon>
        <taxon>Piperales</taxon>
        <taxon>Aristolochiaceae</taxon>
        <taxon>Aristolochia</taxon>
    </lineage>
</organism>
<dbReference type="EMBL" id="JAINDJ010000005">
    <property type="protein sequence ID" value="KAG9448384.1"/>
    <property type="molecule type" value="Genomic_DNA"/>
</dbReference>
<keyword evidence="3" id="KW-0732">Signal</keyword>
<dbReference type="PANTHER" id="PTHR33021:SF264">
    <property type="entry name" value="OS05G0570900 PROTEIN"/>
    <property type="match status" value="1"/>
</dbReference>
<keyword evidence="1" id="KW-1015">Disulfide bond</keyword>
<dbReference type="PANTHER" id="PTHR33021">
    <property type="entry name" value="BLUE COPPER PROTEIN"/>
    <property type="match status" value="1"/>
</dbReference>
<evidence type="ECO:0000313" key="6">
    <source>
        <dbReference type="Proteomes" id="UP000825729"/>
    </source>
</evidence>
<gene>
    <name evidence="5" type="ORF">H6P81_014512</name>
</gene>
<comment type="caution">
    <text evidence="5">The sequence shown here is derived from an EMBL/GenBank/DDBJ whole genome shotgun (WGS) entry which is preliminary data.</text>
</comment>
<dbReference type="Pfam" id="PF02298">
    <property type="entry name" value="Cu_bind_like"/>
    <property type="match status" value="2"/>
</dbReference>
<proteinExistence type="predicted"/>
<dbReference type="Gene3D" id="2.60.40.420">
    <property type="entry name" value="Cupredoxins - blue copper proteins"/>
    <property type="match status" value="2"/>
</dbReference>
<dbReference type="GO" id="GO:0009055">
    <property type="term" value="F:electron transfer activity"/>
    <property type="evidence" value="ECO:0007669"/>
    <property type="project" value="InterPro"/>
</dbReference>
<dbReference type="PROSITE" id="PS51485">
    <property type="entry name" value="PHYTOCYANIN"/>
    <property type="match status" value="2"/>
</dbReference>
<dbReference type="InterPro" id="IPR008972">
    <property type="entry name" value="Cupredoxin"/>
</dbReference>
<dbReference type="GO" id="GO:0005886">
    <property type="term" value="C:plasma membrane"/>
    <property type="evidence" value="ECO:0007669"/>
    <property type="project" value="TreeGrafter"/>
</dbReference>
<evidence type="ECO:0000313" key="5">
    <source>
        <dbReference type="EMBL" id="KAG9448384.1"/>
    </source>
</evidence>
<feature type="chain" id="PRO_5043989463" description="Phytocyanin domain-containing protein" evidence="3">
    <location>
        <begin position="21"/>
        <end position="261"/>
    </location>
</feature>
<feature type="domain" description="Phytocyanin" evidence="4">
    <location>
        <begin position="21"/>
        <end position="101"/>
    </location>
</feature>
<protein>
    <recommendedName>
        <fullName evidence="4">Phytocyanin domain-containing protein</fullName>
    </recommendedName>
</protein>
<accession>A0AAV7EIE6</accession>
<reference evidence="5 6" key="1">
    <citation type="submission" date="2021-07" db="EMBL/GenBank/DDBJ databases">
        <title>The Aristolochia fimbriata genome: insights into angiosperm evolution, floral development and chemical biosynthesis.</title>
        <authorList>
            <person name="Jiao Y."/>
        </authorList>
    </citation>
    <scope>NUCLEOTIDE SEQUENCE [LARGE SCALE GENOMIC DNA]</scope>
    <source>
        <strain evidence="5">IBCAS-2021</strain>
        <tissue evidence="5">Leaf</tissue>
    </source>
</reference>
<name>A0AAV7EIE6_ARIFI</name>
<evidence type="ECO:0000256" key="1">
    <source>
        <dbReference type="ARBA" id="ARBA00023157"/>
    </source>
</evidence>
<keyword evidence="6" id="KW-1185">Reference proteome</keyword>